<dbReference type="Gene3D" id="3.30.70.1060">
    <property type="entry name" value="Dimeric alpha+beta barrel"/>
    <property type="match status" value="1"/>
</dbReference>
<comment type="similarity">
    <text evidence="1">Belongs to the YciI family.</text>
</comment>
<dbReference type="InterPro" id="IPR005545">
    <property type="entry name" value="YCII"/>
</dbReference>
<proteinExistence type="inferred from homology"/>
<dbReference type="RefSeq" id="WP_182561484.1">
    <property type="nucleotide sequence ID" value="NZ_JACGWT010000006.1"/>
</dbReference>
<dbReference type="PANTHER" id="PTHR37828">
    <property type="entry name" value="GSR2449 PROTEIN"/>
    <property type="match status" value="1"/>
</dbReference>
<dbReference type="PANTHER" id="PTHR37828:SF1">
    <property type="entry name" value="YCII-RELATED DOMAIN-CONTAINING PROTEIN"/>
    <property type="match status" value="1"/>
</dbReference>
<dbReference type="SUPFAM" id="SSF54909">
    <property type="entry name" value="Dimeric alpha+beta barrel"/>
    <property type="match status" value="1"/>
</dbReference>
<dbReference type="Pfam" id="PF03795">
    <property type="entry name" value="YCII"/>
    <property type="match status" value="1"/>
</dbReference>
<protein>
    <submittedName>
        <fullName evidence="3">Uncharacterized protein YciI</fullName>
    </submittedName>
</protein>
<comment type="caution">
    <text evidence="3">The sequence shown here is derived from an EMBL/GenBank/DDBJ whole genome shotgun (WGS) entry which is preliminary data.</text>
</comment>
<feature type="domain" description="YCII-related" evidence="2">
    <location>
        <begin position="1"/>
        <end position="82"/>
    </location>
</feature>
<evidence type="ECO:0000313" key="3">
    <source>
        <dbReference type="EMBL" id="MBA8795874.1"/>
    </source>
</evidence>
<reference evidence="3 4" key="1">
    <citation type="submission" date="2020-07" db="EMBL/GenBank/DDBJ databases">
        <title>Sequencing the genomes of 1000 actinobacteria strains.</title>
        <authorList>
            <person name="Klenk H.-P."/>
        </authorList>
    </citation>
    <scope>NUCLEOTIDE SEQUENCE [LARGE SCALE GENOMIC DNA]</scope>
    <source>
        <strain evidence="3 4">DSM 100723</strain>
    </source>
</reference>
<gene>
    <name evidence="3" type="ORF">FHX74_003515</name>
</gene>
<accession>A0A7W3IV79</accession>
<evidence type="ECO:0000313" key="4">
    <source>
        <dbReference type="Proteomes" id="UP000523079"/>
    </source>
</evidence>
<name>A0A7W3IV79_9ACTN</name>
<dbReference type="InterPro" id="IPR011008">
    <property type="entry name" value="Dimeric_a/b-barrel"/>
</dbReference>
<evidence type="ECO:0000259" key="2">
    <source>
        <dbReference type="Pfam" id="PF03795"/>
    </source>
</evidence>
<evidence type="ECO:0000256" key="1">
    <source>
        <dbReference type="ARBA" id="ARBA00007689"/>
    </source>
</evidence>
<keyword evidence="4" id="KW-1185">Reference proteome</keyword>
<dbReference type="Proteomes" id="UP000523079">
    <property type="component" value="Unassembled WGS sequence"/>
</dbReference>
<dbReference type="AlphaFoldDB" id="A0A7W3IV79"/>
<organism evidence="3 4">
    <name type="scientific">Microlunatus kandeliicorticis</name>
    <dbReference type="NCBI Taxonomy" id="1759536"/>
    <lineage>
        <taxon>Bacteria</taxon>
        <taxon>Bacillati</taxon>
        <taxon>Actinomycetota</taxon>
        <taxon>Actinomycetes</taxon>
        <taxon>Propionibacteriales</taxon>
        <taxon>Propionibacteriaceae</taxon>
        <taxon>Microlunatus</taxon>
    </lineage>
</organism>
<sequence>MFVVTLTYTAELAEIDAALHDHAEWLDQQFNDGIFLASGRQIPRKGGVILASGTTRSDLEHRIAEDPFSERGLASYEIAEFNATRVVPGLELLQA</sequence>
<dbReference type="EMBL" id="JACGWT010000006">
    <property type="protein sequence ID" value="MBA8795874.1"/>
    <property type="molecule type" value="Genomic_DNA"/>
</dbReference>